<evidence type="ECO:0000256" key="4">
    <source>
        <dbReference type="ARBA" id="ARBA00022723"/>
    </source>
</evidence>
<dbReference type="CDD" id="cd08066">
    <property type="entry name" value="MPN_AMSH_like"/>
    <property type="match status" value="1"/>
</dbReference>
<comment type="cofactor">
    <cofactor evidence="1">
        <name>Zn(2+)</name>
        <dbReference type="ChEBI" id="CHEBI:29105"/>
    </cofactor>
</comment>
<dbReference type="GO" id="GO:0006508">
    <property type="term" value="P:proteolysis"/>
    <property type="evidence" value="ECO:0007669"/>
    <property type="project" value="UniProtKB-KW"/>
</dbReference>
<feature type="domain" description="MPN" evidence="10">
    <location>
        <begin position="338"/>
        <end position="468"/>
    </location>
</feature>
<organism evidence="11 12">
    <name type="scientific">Macleaya cordata</name>
    <name type="common">Five-seeded plume-poppy</name>
    <name type="synonym">Bocconia cordata</name>
    <dbReference type="NCBI Taxonomy" id="56857"/>
    <lineage>
        <taxon>Eukaryota</taxon>
        <taxon>Viridiplantae</taxon>
        <taxon>Streptophyta</taxon>
        <taxon>Embryophyta</taxon>
        <taxon>Tracheophyta</taxon>
        <taxon>Spermatophyta</taxon>
        <taxon>Magnoliopsida</taxon>
        <taxon>Ranunculales</taxon>
        <taxon>Papaveraceae</taxon>
        <taxon>Papaveroideae</taxon>
        <taxon>Macleaya</taxon>
    </lineage>
</organism>
<feature type="region of interest" description="Disordered" evidence="9">
    <location>
        <begin position="190"/>
        <end position="212"/>
    </location>
</feature>
<evidence type="ECO:0000256" key="9">
    <source>
        <dbReference type="SAM" id="MobiDB-lite"/>
    </source>
</evidence>
<dbReference type="GO" id="GO:0061578">
    <property type="term" value="F:K63-linked deubiquitinase activity"/>
    <property type="evidence" value="ECO:0007669"/>
    <property type="project" value="InterPro"/>
</dbReference>
<dbReference type="OMA" id="GLHGQWQ"/>
<keyword evidence="7" id="KW-0862">Zinc</keyword>
<dbReference type="EMBL" id="MVGT01003194">
    <property type="protein sequence ID" value="OVA04966.1"/>
    <property type="molecule type" value="Genomic_DNA"/>
</dbReference>
<dbReference type="GO" id="GO:0140492">
    <property type="term" value="F:metal-dependent deubiquitinase activity"/>
    <property type="evidence" value="ECO:0007669"/>
    <property type="project" value="InterPro"/>
</dbReference>
<evidence type="ECO:0000256" key="6">
    <source>
        <dbReference type="ARBA" id="ARBA00022801"/>
    </source>
</evidence>
<gene>
    <name evidence="11" type="ORF">BVC80_1211g29</name>
</gene>
<dbReference type="PANTHER" id="PTHR12947">
    <property type="entry name" value="AMSH-LIKE PROTEASE"/>
    <property type="match status" value="1"/>
</dbReference>
<dbReference type="GO" id="GO:0046872">
    <property type="term" value="F:metal ion binding"/>
    <property type="evidence" value="ECO:0007669"/>
    <property type="project" value="UniProtKB-KW"/>
</dbReference>
<dbReference type="PANTHER" id="PTHR12947:SF19">
    <property type="entry name" value="AMSH-LIKE UBIQUITIN THIOESTERASE 1"/>
    <property type="match status" value="1"/>
</dbReference>
<evidence type="ECO:0000313" key="11">
    <source>
        <dbReference type="EMBL" id="OVA04966.1"/>
    </source>
</evidence>
<evidence type="ECO:0000313" key="12">
    <source>
        <dbReference type="Proteomes" id="UP000195402"/>
    </source>
</evidence>
<accession>A0A200Q3B9</accession>
<keyword evidence="5" id="KW-0833">Ubl conjugation pathway</keyword>
<dbReference type="Pfam" id="PF01398">
    <property type="entry name" value="JAB"/>
    <property type="match status" value="1"/>
</dbReference>
<dbReference type="InterPro" id="IPR000555">
    <property type="entry name" value="JAMM/MPN+_dom"/>
</dbReference>
<dbReference type="OrthoDB" id="3640at2759"/>
<dbReference type="InterPro" id="IPR044098">
    <property type="entry name" value="STAMBP/STALP-like_MPN"/>
</dbReference>
<dbReference type="GO" id="GO:0016020">
    <property type="term" value="C:membrane"/>
    <property type="evidence" value="ECO:0007669"/>
    <property type="project" value="TreeGrafter"/>
</dbReference>
<dbReference type="GO" id="GO:0005768">
    <property type="term" value="C:endosome"/>
    <property type="evidence" value="ECO:0007669"/>
    <property type="project" value="TreeGrafter"/>
</dbReference>
<dbReference type="GO" id="GO:0071108">
    <property type="term" value="P:protein K48-linked deubiquitination"/>
    <property type="evidence" value="ECO:0007669"/>
    <property type="project" value="TreeGrafter"/>
</dbReference>
<name>A0A200Q3B9_MACCD</name>
<evidence type="ECO:0000256" key="5">
    <source>
        <dbReference type="ARBA" id="ARBA00022786"/>
    </source>
</evidence>
<sequence length="735" mass="82845">MRTSSRGISVAANAQKLHVDNRISLRFYYRIADNLLKQADIFREEKNIIDLYVMLLRFSSLITETIPCHKDYKLSLPRQKLSCKKKLLDALSELESLKPAVQQQIEGLNRKSTSQVGLWGDYPDDSSLEWPPVKKQTPPNYEIRKTPRSVERESTYQSSWIPRDKFSHARPIEEQFRKISLTIPRPKDETLSRHSILGPNGLSGQWQPPKSDRGVQYPSNIDLSPIEIPSLQQPVQDGIMMQKDSRNAELESSTLESVLSLNDDSQPLRAQEPCPMISLETVELPIQIDIVRQPSPPPVLADVKDLMPVSSPEVAEAGCGLENSLQDELARSKSPLELHISTSMMETFMRLAKSNTKKNLETCGVLAGLLKNRKFFVSALIIPKQESTSDTCQTMNEEEIFDVQDKQSLFPLGWIHTHPSQSCFMSSVDLHTHYSYQIMLPEAIAIVMAPKDGSRTHGIFRLTSPGGMSVIRKCPQRGFHPHEQPSDGRASGQLPIVKFNSSSLVVIFFWLILSMAYLHSLTYSLTRVPLPPNWIEEVDSLSVTSSLGSSADMSNSESKSDRKEASWDFIPYPTRFSLSIAGASERSLEQECKDPERERHPYTKVSVTKVLVTKAWVTEFWLTIGNSDLSGIRFSLGKRDSDQWDPIILKWVTGYTVLGTQPAGRGAGLVEPHDLHGCELRGSIRPCHQYRNRGCVIFSLADFHVAQINCLLYFGAHKRFQSLVNSGQPDWMIQI</sequence>
<proteinExistence type="inferred from homology"/>
<evidence type="ECO:0000256" key="1">
    <source>
        <dbReference type="ARBA" id="ARBA00001947"/>
    </source>
</evidence>
<dbReference type="InterPro" id="IPR015063">
    <property type="entry name" value="USP8_dimer"/>
</dbReference>
<dbReference type="Pfam" id="PF08969">
    <property type="entry name" value="USP8_dimer"/>
    <property type="match status" value="1"/>
</dbReference>
<keyword evidence="4" id="KW-0479">Metal-binding</keyword>
<dbReference type="Gene3D" id="3.40.140.10">
    <property type="entry name" value="Cytidine Deaminase, domain 2"/>
    <property type="match status" value="1"/>
</dbReference>
<keyword evidence="3" id="KW-0645">Protease</keyword>
<dbReference type="STRING" id="56857.A0A200Q3B9"/>
<comment type="similarity">
    <text evidence="2">Belongs to the peptidase M67C family.</text>
</comment>
<dbReference type="PROSITE" id="PS50249">
    <property type="entry name" value="MPN"/>
    <property type="match status" value="1"/>
</dbReference>
<comment type="caution">
    <text evidence="11">The sequence shown here is derived from an EMBL/GenBank/DDBJ whole genome shotgun (WGS) entry which is preliminary data.</text>
</comment>
<evidence type="ECO:0000259" key="10">
    <source>
        <dbReference type="PROSITE" id="PS50249"/>
    </source>
</evidence>
<keyword evidence="8" id="KW-0482">Metalloprotease</keyword>
<dbReference type="InterPro" id="IPR037518">
    <property type="entry name" value="MPN"/>
</dbReference>
<dbReference type="Proteomes" id="UP000195402">
    <property type="component" value="Unassembled WGS sequence"/>
</dbReference>
<dbReference type="SMART" id="SM00232">
    <property type="entry name" value="JAB_MPN"/>
    <property type="match status" value="1"/>
</dbReference>
<dbReference type="InParanoid" id="A0A200Q3B9"/>
<keyword evidence="12" id="KW-1185">Reference proteome</keyword>
<keyword evidence="6" id="KW-0378">Hydrolase</keyword>
<dbReference type="FunFam" id="1.20.58.80:FF:000020">
    <property type="entry name" value="AMSH-like ubiquitin thioesterase 3"/>
    <property type="match status" value="1"/>
</dbReference>
<evidence type="ECO:0000256" key="3">
    <source>
        <dbReference type="ARBA" id="ARBA00022670"/>
    </source>
</evidence>
<reference evidence="11 12" key="1">
    <citation type="journal article" date="2017" name="Mol. Plant">
        <title>The Genome of Medicinal Plant Macleaya cordata Provides New Insights into Benzylisoquinoline Alkaloids Metabolism.</title>
        <authorList>
            <person name="Liu X."/>
            <person name="Liu Y."/>
            <person name="Huang P."/>
            <person name="Ma Y."/>
            <person name="Qing Z."/>
            <person name="Tang Q."/>
            <person name="Cao H."/>
            <person name="Cheng P."/>
            <person name="Zheng Y."/>
            <person name="Yuan Z."/>
            <person name="Zhou Y."/>
            <person name="Liu J."/>
            <person name="Tang Z."/>
            <person name="Zhuo Y."/>
            <person name="Zhang Y."/>
            <person name="Yu L."/>
            <person name="Huang J."/>
            <person name="Yang P."/>
            <person name="Peng Q."/>
            <person name="Zhang J."/>
            <person name="Jiang W."/>
            <person name="Zhang Z."/>
            <person name="Lin K."/>
            <person name="Ro D.K."/>
            <person name="Chen X."/>
            <person name="Xiong X."/>
            <person name="Shang Y."/>
            <person name="Huang S."/>
            <person name="Zeng J."/>
        </authorList>
    </citation>
    <scope>NUCLEOTIDE SEQUENCE [LARGE SCALE GENOMIC DNA]</scope>
    <source>
        <strain evidence="12">cv. BLH2017</strain>
        <tissue evidence="11">Root</tissue>
    </source>
</reference>
<evidence type="ECO:0000256" key="2">
    <source>
        <dbReference type="ARBA" id="ARBA00010981"/>
    </source>
</evidence>
<dbReference type="FunCoup" id="A0A200Q3B9">
    <property type="interactions" value="2752"/>
</dbReference>
<dbReference type="Gene3D" id="1.20.58.80">
    <property type="entry name" value="Phosphotransferase system, lactose/cellobiose-type IIA subunit"/>
    <property type="match status" value="1"/>
</dbReference>
<protein>
    <submittedName>
        <fullName evidence="11">JAB/MPN domain</fullName>
    </submittedName>
</protein>
<dbReference type="AlphaFoldDB" id="A0A200Q3B9"/>
<dbReference type="GO" id="GO:0070536">
    <property type="term" value="P:protein K63-linked deubiquitination"/>
    <property type="evidence" value="ECO:0007669"/>
    <property type="project" value="InterPro"/>
</dbReference>
<evidence type="ECO:0000256" key="7">
    <source>
        <dbReference type="ARBA" id="ARBA00022833"/>
    </source>
</evidence>
<evidence type="ECO:0000256" key="8">
    <source>
        <dbReference type="ARBA" id="ARBA00023049"/>
    </source>
</evidence>
<dbReference type="SUPFAM" id="SSF102712">
    <property type="entry name" value="JAB1/MPN domain"/>
    <property type="match status" value="1"/>
</dbReference>